<sequence length="262" mass="28544">MSLSQGDDGTAPPVPAADEAPQPTTSAAQAKSAPVPTSTQEDADAPPKKPDPKLCGICNKELGKYKCPQCFTPYCSIPCNRIHKENHPPPSSFTAKPSQPLPTTATQPTDPYQVLLDHQSEFMRLFRKYPFLQHELSQIQKTTLPPDPSTNGTTNGFPAPFKQPPGKKTHTWSREAGLRQGAAALRQARTDPTDRGDGIREFCDLVLYLLSANKKEGEVGSGLGDDAKVKDLTEVVRDEVVEEEAEIIKRLLQEEAGEDGDK</sequence>
<evidence type="ECO:0000256" key="3">
    <source>
        <dbReference type="ARBA" id="ARBA00022833"/>
    </source>
</evidence>
<keyword evidence="2 4" id="KW-0863">Zinc-finger</keyword>
<accession>A0AA40C5Z7</accession>
<evidence type="ECO:0000256" key="1">
    <source>
        <dbReference type="ARBA" id="ARBA00022723"/>
    </source>
</evidence>
<feature type="region of interest" description="Disordered" evidence="5">
    <location>
        <begin position="1"/>
        <end position="53"/>
    </location>
</feature>
<evidence type="ECO:0000313" key="8">
    <source>
        <dbReference type="Proteomes" id="UP001175000"/>
    </source>
</evidence>
<feature type="compositionally biased region" description="Polar residues" evidence="5">
    <location>
        <begin position="143"/>
        <end position="156"/>
    </location>
</feature>
<evidence type="ECO:0000256" key="4">
    <source>
        <dbReference type="PROSITE-ProRule" id="PRU00453"/>
    </source>
</evidence>
<name>A0AA40C5Z7_9PEZI</name>
<dbReference type="GO" id="GO:0008270">
    <property type="term" value="F:zinc ion binding"/>
    <property type="evidence" value="ECO:0007669"/>
    <property type="project" value="UniProtKB-UniRule"/>
</dbReference>
<dbReference type="PANTHER" id="PTHR13483">
    <property type="entry name" value="BOX C_D SNORNA PROTEIN 1-RELATED"/>
    <property type="match status" value="1"/>
</dbReference>
<proteinExistence type="predicted"/>
<keyword evidence="1" id="KW-0479">Metal-binding</keyword>
<dbReference type="EMBL" id="JAULSU010000002">
    <property type="protein sequence ID" value="KAK0626255.1"/>
    <property type="molecule type" value="Genomic_DNA"/>
</dbReference>
<organism evidence="7 8">
    <name type="scientific">Immersiella caudata</name>
    <dbReference type="NCBI Taxonomy" id="314043"/>
    <lineage>
        <taxon>Eukaryota</taxon>
        <taxon>Fungi</taxon>
        <taxon>Dikarya</taxon>
        <taxon>Ascomycota</taxon>
        <taxon>Pezizomycotina</taxon>
        <taxon>Sordariomycetes</taxon>
        <taxon>Sordariomycetidae</taxon>
        <taxon>Sordariales</taxon>
        <taxon>Lasiosphaeriaceae</taxon>
        <taxon>Immersiella</taxon>
    </lineage>
</organism>
<protein>
    <recommendedName>
        <fullName evidence="6">HIT-type domain-containing protein</fullName>
    </recommendedName>
</protein>
<dbReference type="Proteomes" id="UP001175000">
    <property type="component" value="Unassembled WGS sequence"/>
</dbReference>
<keyword evidence="8" id="KW-1185">Reference proteome</keyword>
<evidence type="ECO:0000313" key="7">
    <source>
        <dbReference type="EMBL" id="KAK0626255.1"/>
    </source>
</evidence>
<keyword evidence="3" id="KW-0862">Zinc</keyword>
<dbReference type="CDD" id="cd23024">
    <property type="entry name" value="zf-HIT_ZNHIT2-3"/>
    <property type="match status" value="1"/>
</dbReference>
<dbReference type="PROSITE" id="PS51083">
    <property type="entry name" value="ZF_HIT"/>
    <property type="match status" value="1"/>
</dbReference>
<feature type="region of interest" description="Disordered" evidence="5">
    <location>
        <begin position="143"/>
        <end position="171"/>
    </location>
</feature>
<dbReference type="GO" id="GO:0000463">
    <property type="term" value="P:maturation of LSU-rRNA from tricistronic rRNA transcript (SSU-rRNA, 5.8S rRNA, LSU-rRNA)"/>
    <property type="evidence" value="ECO:0007669"/>
    <property type="project" value="TreeGrafter"/>
</dbReference>
<dbReference type="AlphaFoldDB" id="A0AA40C5Z7"/>
<dbReference type="GO" id="GO:0048254">
    <property type="term" value="P:snoRNA localization"/>
    <property type="evidence" value="ECO:0007669"/>
    <property type="project" value="TreeGrafter"/>
</dbReference>
<dbReference type="InterPro" id="IPR007529">
    <property type="entry name" value="Znf_HIT"/>
</dbReference>
<evidence type="ECO:0000256" key="5">
    <source>
        <dbReference type="SAM" id="MobiDB-lite"/>
    </source>
</evidence>
<dbReference type="PANTHER" id="PTHR13483:SF11">
    <property type="entry name" value="ZINC FINGER HIT DOMAIN-CONTAINING PROTEIN 3"/>
    <property type="match status" value="1"/>
</dbReference>
<reference evidence="7" key="1">
    <citation type="submission" date="2023-06" db="EMBL/GenBank/DDBJ databases">
        <title>Genome-scale phylogeny and comparative genomics of the fungal order Sordariales.</title>
        <authorList>
            <consortium name="Lawrence Berkeley National Laboratory"/>
            <person name="Hensen N."/>
            <person name="Bonometti L."/>
            <person name="Westerberg I."/>
            <person name="Brannstrom I.O."/>
            <person name="Guillou S."/>
            <person name="Cros-Aarteil S."/>
            <person name="Calhoun S."/>
            <person name="Haridas S."/>
            <person name="Kuo A."/>
            <person name="Mondo S."/>
            <person name="Pangilinan J."/>
            <person name="Riley R."/>
            <person name="Labutti K."/>
            <person name="Andreopoulos B."/>
            <person name="Lipzen A."/>
            <person name="Chen C."/>
            <person name="Yanf M."/>
            <person name="Daum C."/>
            <person name="Ng V."/>
            <person name="Clum A."/>
            <person name="Steindorff A."/>
            <person name="Ohm R."/>
            <person name="Martin F."/>
            <person name="Silar P."/>
            <person name="Natvig D."/>
            <person name="Lalanne C."/>
            <person name="Gautier V."/>
            <person name="Ament-Velasquez S.L."/>
            <person name="Kruys A."/>
            <person name="Hutchinson M.I."/>
            <person name="Powell A.J."/>
            <person name="Barry K."/>
            <person name="Miller A.N."/>
            <person name="Grigoriev I.V."/>
            <person name="Debuchy R."/>
            <person name="Gladieux P."/>
            <person name="Thoren M.H."/>
            <person name="Johannesson H."/>
        </authorList>
    </citation>
    <scope>NUCLEOTIDE SEQUENCE</scope>
    <source>
        <strain evidence="7">CBS 606.72</strain>
    </source>
</reference>
<dbReference type="GO" id="GO:0070761">
    <property type="term" value="C:pre-snoRNP complex"/>
    <property type="evidence" value="ECO:0007669"/>
    <property type="project" value="TreeGrafter"/>
</dbReference>
<evidence type="ECO:0000259" key="6">
    <source>
        <dbReference type="PROSITE" id="PS51083"/>
    </source>
</evidence>
<dbReference type="InterPro" id="IPR051639">
    <property type="entry name" value="BCD1"/>
</dbReference>
<dbReference type="GO" id="GO:0005634">
    <property type="term" value="C:nucleus"/>
    <property type="evidence" value="ECO:0007669"/>
    <property type="project" value="TreeGrafter"/>
</dbReference>
<comment type="caution">
    <text evidence="7">The sequence shown here is derived from an EMBL/GenBank/DDBJ whole genome shotgun (WGS) entry which is preliminary data.</text>
</comment>
<dbReference type="GO" id="GO:0000492">
    <property type="term" value="P:box C/D snoRNP assembly"/>
    <property type="evidence" value="ECO:0007669"/>
    <property type="project" value="TreeGrafter"/>
</dbReference>
<dbReference type="Pfam" id="PF04438">
    <property type="entry name" value="zf-HIT"/>
    <property type="match status" value="1"/>
</dbReference>
<feature type="compositionally biased region" description="Polar residues" evidence="5">
    <location>
        <begin position="22"/>
        <end position="40"/>
    </location>
</feature>
<dbReference type="SUPFAM" id="SSF144232">
    <property type="entry name" value="HIT/MYND zinc finger-like"/>
    <property type="match status" value="1"/>
</dbReference>
<gene>
    <name evidence="7" type="ORF">B0T14DRAFT_562181</name>
</gene>
<dbReference type="Gene3D" id="3.30.60.190">
    <property type="match status" value="1"/>
</dbReference>
<feature type="domain" description="HIT-type" evidence="6">
    <location>
        <begin position="55"/>
        <end position="91"/>
    </location>
</feature>
<evidence type="ECO:0000256" key="2">
    <source>
        <dbReference type="ARBA" id="ARBA00022771"/>
    </source>
</evidence>